<protein>
    <recommendedName>
        <fullName evidence="1">IPT/TIG domain-containing protein</fullName>
    </recommendedName>
</protein>
<dbReference type="Gene3D" id="2.60.40.10">
    <property type="entry name" value="Immunoglobulins"/>
    <property type="match status" value="1"/>
</dbReference>
<dbReference type="SUPFAM" id="SSF81296">
    <property type="entry name" value="E set domains"/>
    <property type="match status" value="1"/>
</dbReference>
<dbReference type="SUPFAM" id="SSF110296">
    <property type="entry name" value="Oligoxyloglucan reducing end-specific cellobiohydrolase"/>
    <property type="match status" value="1"/>
</dbReference>
<reference evidence="2 3" key="1">
    <citation type="submission" date="2014-07" db="EMBL/GenBank/DDBJ databases">
        <title>Genome of Flavobacterium reichenbachii LMG 25512.</title>
        <authorList>
            <person name="Stropko S.J."/>
            <person name="Pipes S.E."/>
            <person name="Newman J.D."/>
        </authorList>
    </citation>
    <scope>NUCLEOTIDE SEQUENCE [LARGE SCALE GENOMIC DNA]</scope>
    <source>
        <strain evidence="2 3">LMG 25512</strain>
    </source>
</reference>
<dbReference type="OrthoDB" id="1313924at2"/>
<dbReference type="eggNOG" id="ENOG5030YZA">
    <property type="taxonomic scope" value="Bacteria"/>
</dbReference>
<organism evidence="2 3">
    <name type="scientific">Flavobacterium reichenbachii</name>
    <dbReference type="NCBI Taxonomy" id="362418"/>
    <lineage>
        <taxon>Bacteria</taxon>
        <taxon>Pseudomonadati</taxon>
        <taxon>Bacteroidota</taxon>
        <taxon>Flavobacteriia</taxon>
        <taxon>Flavobacteriales</taxon>
        <taxon>Flavobacteriaceae</taxon>
        <taxon>Flavobacterium</taxon>
    </lineage>
</organism>
<evidence type="ECO:0000259" key="1">
    <source>
        <dbReference type="Pfam" id="PF01833"/>
    </source>
</evidence>
<accession>A0A085ZS44</accession>
<dbReference type="InterPro" id="IPR002909">
    <property type="entry name" value="IPT_dom"/>
</dbReference>
<comment type="caution">
    <text evidence="2">The sequence shown here is derived from an EMBL/GenBank/DDBJ whole genome shotgun (WGS) entry which is preliminary data.</text>
</comment>
<sequence length="456" mass="50144">MIIPFFYASKLIPKIMTKKLLFTILLTGGLFISCSSDDSDKSEPVVVVPVVTEPKPITVTSLSADFVIKGENLEITGTNFTNKDFTTKVFINDVEVTAKEVTETKIVLAIGDNTKEGINTVRIQVKNILSTRTDFFVVAKGWTKLSALGGYDIQNSDVFDDNNFIFSFINTYGDIGFSGSARKLTPSAKGFDLLGLGNSMANYGYFRMANEKTGVLTTTSQAYYSGNAFETSKNYEIETLKFSPAINGLQIGYLDSKSSIVSSTIGGQLYTADNGVTVVKTDPPAWSLKGTYYRVGFTAFGKSTSNGKFYELGIMNDYIKYGSNKQQNVILESPTGYNNWTVIDTISKAKVGLSSYKFQNINKVLAVNPTDKTLVESTDMLKTWNVIKTDVTAVFLRTETQWYIQSGDKILVTKNSGATWELELELPAGSVVNDISFSTKKIIVSGKKGLHYLKLE</sequence>
<dbReference type="InterPro" id="IPR013783">
    <property type="entry name" value="Ig-like_fold"/>
</dbReference>
<dbReference type="STRING" id="362418.IW19_17865"/>
<dbReference type="Pfam" id="PF01833">
    <property type="entry name" value="TIG"/>
    <property type="match status" value="1"/>
</dbReference>
<evidence type="ECO:0000313" key="3">
    <source>
        <dbReference type="Proteomes" id="UP000028715"/>
    </source>
</evidence>
<dbReference type="AlphaFoldDB" id="A0A085ZS44"/>
<dbReference type="InterPro" id="IPR014756">
    <property type="entry name" value="Ig_E-set"/>
</dbReference>
<dbReference type="EMBL" id="JPRL01000001">
    <property type="protein sequence ID" value="KFF07258.1"/>
    <property type="molecule type" value="Genomic_DNA"/>
</dbReference>
<keyword evidence="3" id="KW-1185">Reference proteome</keyword>
<evidence type="ECO:0000313" key="2">
    <source>
        <dbReference type="EMBL" id="KFF07258.1"/>
    </source>
</evidence>
<dbReference type="Proteomes" id="UP000028715">
    <property type="component" value="Unassembled WGS sequence"/>
</dbReference>
<feature type="domain" description="IPT/TIG" evidence="1">
    <location>
        <begin position="59"/>
        <end position="135"/>
    </location>
</feature>
<gene>
    <name evidence="2" type="ORF">IW19_17865</name>
</gene>
<name>A0A085ZS44_9FLAO</name>
<proteinExistence type="predicted"/>